<evidence type="ECO:0000256" key="1">
    <source>
        <dbReference type="SAM" id="SignalP"/>
    </source>
</evidence>
<dbReference type="InterPro" id="IPR015919">
    <property type="entry name" value="Cadherin-like_sf"/>
</dbReference>
<comment type="caution">
    <text evidence="2">The sequence shown here is derived from an EMBL/GenBank/DDBJ whole genome shotgun (WGS) entry which is preliminary data.</text>
</comment>
<dbReference type="Gene3D" id="2.60.40.10">
    <property type="entry name" value="Immunoglobulins"/>
    <property type="match status" value="1"/>
</dbReference>
<dbReference type="AlphaFoldDB" id="A0A6N8TNV8"/>
<feature type="chain" id="PRO_5026928083" description="Dystroglycan-type cadherin-like domain-containing protein" evidence="1">
    <location>
        <begin position="37"/>
        <end position="532"/>
    </location>
</feature>
<dbReference type="Pfam" id="PF05345">
    <property type="entry name" value="He_PIG"/>
    <property type="match status" value="1"/>
</dbReference>
<dbReference type="GO" id="GO:0016020">
    <property type="term" value="C:membrane"/>
    <property type="evidence" value="ECO:0007669"/>
    <property type="project" value="InterPro"/>
</dbReference>
<reference evidence="2 3" key="1">
    <citation type="submission" date="2019-12" db="EMBL/GenBank/DDBJ databases">
        <title>Shinella granuli gen. nov., sp. nov., and proposal of the reclassification of Zoogloea ramigera ATCC 19623 as Shinella zoogloeoides sp. nov.</title>
        <authorList>
            <person name="Gao J."/>
        </authorList>
    </citation>
    <scope>NUCLEOTIDE SEQUENCE [LARGE SCALE GENOMIC DNA]</scope>
    <source>
        <strain evidence="2 3">DSM 287</strain>
    </source>
</reference>
<accession>A0A6N8TNV8</accession>
<protein>
    <recommendedName>
        <fullName evidence="4">Dystroglycan-type cadherin-like domain-containing protein</fullName>
    </recommendedName>
</protein>
<feature type="signal peptide" evidence="1">
    <location>
        <begin position="1"/>
        <end position="36"/>
    </location>
</feature>
<gene>
    <name evidence="2" type="ORF">GR156_21160</name>
</gene>
<dbReference type="GO" id="GO:0005509">
    <property type="term" value="F:calcium ion binding"/>
    <property type="evidence" value="ECO:0007669"/>
    <property type="project" value="InterPro"/>
</dbReference>
<name>A0A6N8TNV8_SHIZO</name>
<evidence type="ECO:0000313" key="3">
    <source>
        <dbReference type="Proteomes" id="UP000440304"/>
    </source>
</evidence>
<evidence type="ECO:0008006" key="4">
    <source>
        <dbReference type="Google" id="ProtNLM"/>
    </source>
</evidence>
<sequence length="532" mass="52348">MMKTACHSLVRVLHRHGRMVAFAVTSMTVMAGSAFAACTNPAGDAGHVIFNTTVKTMQYCNGSNWINAGAVIPNAPQTGCTMPEGVPGEVIYASPTGVIQFCNGSSWVNTACAAKRKPNGPGCGGDVAGTLRYNSTHNELQFCDSTDWVAMGWACPTDLSDPVWNSPTTYSYTAMMGQPFGFVPNVSDDGPTITFSLQGTLPTGATFNAATGGVSGIPSALGTYTFTIRATDASANIVERTFTVDVVPAEVVVHIAANTTNVNLQSLFSGADWADTVKTKRVIVNTGVTVGSTSAGTAAMLTGTGRGKDLIIENNGTIAGAGGTGNGGAGGNALLVQQTGVTVVNSGNLYGGGGGGGKGGTGGGGYYGASEGPVANGSYFYEQWLGEGASWRVVWAGVHKAGGATWNGPTSVVGNDGATYYKGGHYSGALYYVSRSATAYTSGGTGGNGGRGQGSDGAATAGLTGAAGGTNAGAGGTGGAGGGWGTAGTAGATGAAGNNGAGLAGNAGGTAGAAITGTAYTLTNTGSILGSH</sequence>
<dbReference type="Proteomes" id="UP000440304">
    <property type="component" value="Unassembled WGS sequence"/>
</dbReference>
<evidence type="ECO:0000313" key="2">
    <source>
        <dbReference type="EMBL" id="MXO02820.1"/>
    </source>
</evidence>
<dbReference type="EMBL" id="WUML01000033">
    <property type="protein sequence ID" value="MXO02820.1"/>
    <property type="molecule type" value="Genomic_DNA"/>
</dbReference>
<keyword evidence="1" id="KW-0732">Signal</keyword>
<dbReference type="SUPFAM" id="SSF49313">
    <property type="entry name" value="Cadherin-like"/>
    <property type="match status" value="1"/>
</dbReference>
<organism evidence="2 3">
    <name type="scientific">Shinella zoogloeoides</name>
    <name type="common">Crabtreella saccharophila</name>
    <dbReference type="NCBI Taxonomy" id="352475"/>
    <lineage>
        <taxon>Bacteria</taxon>
        <taxon>Pseudomonadati</taxon>
        <taxon>Pseudomonadota</taxon>
        <taxon>Alphaproteobacteria</taxon>
        <taxon>Hyphomicrobiales</taxon>
        <taxon>Rhizobiaceae</taxon>
        <taxon>Shinella</taxon>
    </lineage>
</organism>
<proteinExistence type="predicted"/>
<dbReference type="InterPro" id="IPR013783">
    <property type="entry name" value="Ig-like_fold"/>
</dbReference>